<comment type="subcellular location">
    <subcellularLocation>
        <location evidence="2">Cell membrane</location>
        <topology evidence="2">Multi-pass membrane protein</topology>
    </subcellularLocation>
</comment>
<keyword evidence="13" id="KW-1185">Reference proteome</keyword>
<dbReference type="EMBL" id="AP014633">
    <property type="protein sequence ID" value="BAP57260.1"/>
    <property type="molecule type" value="Genomic_DNA"/>
</dbReference>
<dbReference type="Proteomes" id="UP000031623">
    <property type="component" value="Chromosome"/>
</dbReference>
<name>A0A090AP46_9GAMM</name>
<dbReference type="InterPro" id="IPR007895">
    <property type="entry name" value="MASE1"/>
</dbReference>
<feature type="transmembrane region" description="Helical" evidence="7">
    <location>
        <begin position="290"/>
        <end position="312"/>
    </location>
</feature>
<feature type="domain" description="GGDEF" evidence="11">
    <location>
        <begin position="484"/>
        <end position="617"/>
    </location>
</feature>
<dbReference type="Pfam" id="PF05231">
    <property type="entry name" value="MASE1"/>
    <property type="match status" value="1"/>
</dbReference>
<dbReference type="HOGENOM" id="CLU_000445_126_2_6"/>
<keyword evidence="6 7" id="KW-0472">Membrane</keyword>
<dbReference type="Pfam" id="PF00563">
    <property type="entry name" value="EAL"/>
    <property type="match status" value="1"/>
</dbReference>
<dbReference type="InterPro" id="IPR013656">
    <property type="entry name" value="PAS_4"/>
</dbReference>
<dbReference type="SUPFAM" id="SSF141868">
    <property type="entry name" value="EAL domain-like"/>
    <property type="match status" value="1"/>
</dbReference>
<feature type="domain" description="PAS" evidence="8">
    <location>
        <begin position="324"/>
        <end position="397"/>
    </location>
</feature>
<dbReference type="CDD" id="cd01949">
    <property type="entry name" value="GGDEF"/>
    <property type="match status" value="1"/>
</dbReference>
<evidence type="ECO:0000256" key="1">
    <source>
        <dbReference type="ARBA" id="ARBA00001946"/>
    </source>
</evidence>
<feature type="transmembrane region" description="Helical" evidence="7">
    <location>
        <begin position="176"/>
        <end position="196"/>
    </location>
</feature>
<dbReference type="KEGG" id="tig:THII_2963"/>
<dbReference type="GO" id="GO:0005886">
    <property type="term" value="C:plasma membrane"/>
    <property type="evidence" value="ECO:0007669"/>
    <property type="project" value="UniProtKB-SubCell"/>
</dbReference>
<protein>
    <submittedName>
        <fullName evidence="12">PAS domain S-box/diguanylate cyclase (GGDEF) domain-containing protein</fullName>
    </submittedName>
</protein>
<dbReference type="PANTHER" id="PTHR44757:SF4">
    <property type="entry name" value="DIGUANYLATE CYCLASE DGCE-RELATED"/>
    <property type="match status" value="1"/>
</dbReference>
<dbReference type="InterPro" id="IPR001633">
    <property type="entry name" value="EAL_dom"/>
</dbReference>
<gene>
    <name evidence="12" type="ORF">THII_2963</name>
</gene>
<comment type="cofactor">
    <cofactor evidence="1">
        <name>Mg(2+)</name>
        <dbReference type="ChEBI" id="CHEBI:18420"/>
    </cofactor>
</comment>
<evidence type="ECO:0000256" key="4">
    <source>
        <dbReference type="ARBA" id="ARBA00022692"/>
    </source>
</evidence>
<dbReference type="InterPro" id="IPR029787">
    <property type="entry name" value="Nucleotide_cyclase"/>
</dbReference>
<dbReference type="InterPro" id="IPR035965">
    <property type="entry name" value="PAS-like_dom_sf"/>
</dbReference>
<evidence type="ECO:0000256" key="5">
    <source>
        <dbReference type="ARBA" id="ARBA00022989"/>
    </source>
</evidence>
<dbReference type="SMART" id="SM00091">
    <property type="entry name" value="PAS"/>
    <property type="match status" value="1"/>
</dbReference>
<evidence type="ECO:0000256" key="2">
    <source>
        <dbReference type="ARBA" id="ARBA00004651"/>
    </source>
</evidence>
<dbReference type="FunFam" id="3.30.70.270:FF:000001">
    <property type="entry name" value="Diguanylate cyclase domain protein"/>
    <property type="match status" value="1"/>
</dbReference>
<dbReference type="InterPro" id="IPR000014">
    <property type="entry name" value="PAS"/>
</dbReference>
<dbReference type="Gene3D" id="3.30.450.20">
    <property type="entry name" value="PAS domain"/>
    <property type="match status" value="1"/>
</dbReference>
<dbReference type="Gene3D" id="3.20.20.450">
    <property type="entry name" value="EAL domain"/>
    <property type="match status" value="1"/>
</dbReference>
<dbReference type="InterPro" id="IPR000700">
    <property type="entry name" value="PAS-assoc_C"/>
</dbReference>
<dbReference type="GO" id="GO:0003824">
    <property type="term" value="F:catalytic activity"/>
    <property type="evidence" value="ECO:0007669"/>
    <property type="project" value="UniProtKB-ARBA"/>
</dbReference>
<dbReference type="Gene3D" id="3.30.70.270">
    <property type="match status" value="1"/>
</dbReference>
<sequence length="875" mass="97804">MQKKINRLKPIRPSPWRGRLVCVWRVTLLAIIYYVAGYVGFVIEGGQRGVMPIPLPAGIALAALLLFSVHLWPGIVVGLFLLNTNLKAIPLLSWLDTDMNVPLMLTSFSALGAIVQAIFATQILKYFQFRINLSQVRDTFLFGIIVFIIAPLLGSSVAMLGLFLENDIPSEYLSEIWLTSWFNDGISMLVLTSTLLVWRQLPVRGYNYWHLLEGIAVLLCLTIVSSLTLQVDYGNRLIFLYLILPFAVWAAVRFQQHGATLAALIIAAILLSGGLNRIYPTGEFIETSDLLLEIGFISITSFTAFLVAAAYAERYQAEDNLHKEKELANNTLHSIADAVITTDSQGRITYLNPVAEELIGYTNYQAINQPITELFQLKSLEPDATIENPVARCLRGVISPPRQSLLVNHEQRAIAIENSVAPIRDRHGQIEGVIMVFHDVSKEHRLREQLSHQASHDALTGLYNRREFEYQLASLINNAKVGDQEHSFLYLDLDQFKIVNDTKGHAAGDALLKQLVTVLQTRVRHGDIFARLGGDEFGILLKDCSIEYAAVVAEAYLNTVRDFRFVWEDRNVEIGVSIGVVPVNAQTENIAAVLSNADLACYAAKDKGRNCIHVSIGEDEKLMTIRQGEMLWVSRIIKAIEEDRLVLYKQKIAPVDPDKQSEVHGEILIRMRDEDGKMIFPGSFLPAAERYNLMPRIDRWVVHKVFTHLANQPQENKLSDFIAINLSGATLNDPSFAQFIRDELKILAVPAQLVCFEITETTAISSLDKVVEFMQELSQLGFRFALDDFGSGVSSFGYLKQLPVNYLKLDGSFVKDMVIDPIDHAIVEAVTQIGHVMKLKTIAEWVENEATLLALKAIGVDFAQGFGIGKPELFL</sequence>
<evidence type="ECO:0000256" key="3">
    <source>
        <dbReference type="ARBA" id="ARBA00022475"/>
    </source>
</evidence>
<dbReference type="InterPro" id="IPR000160">
    <property type="entry name" value="GGDEF_dom"/>
</dbReference>
<evidence type="ECO:0000313" key="12">
    <source>
        <dbReference type="EMBL" id="BAP57260.1"/>
    </source>
</evidence>
<evidence type="ECO:0000259" key="9">
    <source>
        <dbReference type="PROSITE" id="PS50113"/>
    </source>
</evidence>
<evidence type="ECO:0000256" key="7">
    <source>
        <dbReference type="SAM" id="Phobius"/>
    </source>
</evidence>
<dbReference type="InterPro" id="IPR043128">
    <property type="entry name" value="Rev_trsase/Diguanyl_cyclase"/>
</dbReference>
<feature type="transmembrane region" description="Helical" evidence="7">
    <location>
        <begin position="55"/>
        <end position="82"/>
    </location>
</feature>
<feature type="transmembrane region" description="Helical" evidence="7">
    <location>
        <begin position="139"/>
        <end position="164"/>
    </location>
</feature>
<dbReference type="InterPro" id="IPR035919">
    <property type="entry name" value="EAL_sf"/>
</dbReference>
<evidence type="ECO:0000259" key="11">
    <source>
        <dbReference type="PROSITE" id="PS50887"/>
    </source>
</evidence>
<dbReference type="PANTHER" id="PTHR44757">
    <property type="entry name" value="DIGUANYLATE CYCLASE DGCP"/>
    <property type="match status" value="1"/>
</dbReference>
<feature type="transmembrane region" description="Helical" evidence="7">
    <location>
        <begin position="21"/>
        <end position="43"/>
    </location>
</feature>
<dbReference type="OrthoDB" id="5620208at2"/>
<evidence type="ECO:0000259" key="8">
    <source>
        <dbReference type="PROSITE" id="PS50112"/>
    </source>
</evidence>
<feature type="domain" description="EAL" evidence="10">
    <location>
        <begin position="629"/>
        <end position="875"/>
    </location>
</feature>
<dbReference type="NCBIfam" id="TIGR00254">
    <property type="entry name" value="GGDEF"/>
    <property type="match status" value="1"/>
</dbReference>
<dbReference type="GO" id="GO:0006355">
    <property type="term" value="P:regulation of DNA-templated transcription"/>
    <property type="evidence" value="ECO:0007669"/>
    <property type="project" value="InterPro"/>
</dbReference>
<evidence type="ECO:0000313" key="13">
    <source>
        <dbReference type="Proteomes" id="UP000031623"/>
    </source>
</evidence>
<feature type="transmembrane region" description="Helical" evidence="7">
    <location>
        <begin position="103"/>
        <end position="127"/>
    </location>
</feature>
<dbReference type="Pfam" id="PF08448">
    <property type="entry name" value="PAS_4"/>
    <property type="match status" value="1"/>
</dbReference>
<dbReference type="Pfam" id="PF00990">
    <property type="entry name" value="GGDEF"/>
    <property type="match status" value="1"/>
</dbReference>
<dbReference type="PROSITE" id="PS50112">
    <property type="entry name" value="PAS"/>
    <property type="match status" value="1"/>
</dbReference>
<feature type="domain" description="PAC" evidence="9">
    <location>
        <begin position="400"/>
        <end position="452"/>
    </location>
</feature>
<keyword evidence="3" id="KW-1003">Cell membrane</keyword>
<evidence type="ECO:0000256" key="6">
    <source>
        <dbReference type="ARBA" id="ARBA00023136"/>
    </source>
</evidence>
<reference evidence="12 13" key="1">
    <citation type="journal article" date="2014" name="ISME J.">
        <title>Ecophysiology of Thioploca ingrica as revealed by the complete genome sequence supplemented with proteomic evidence.</title>
        <authorList>
            <person name="Kojima H."/>
            <person name="Ogura Y."/>
            <person name="Yamamoto N."/>
            <person name="Togashi T."/>
            <person name="Mori H."/>
            <person name="Watanabe T."/>
            <person name="Nemoto F."/>
            <person name="Kurokawa K."/>
            <person name="Hayashi T."/>
            <person name="Fukui M."/>
        </authorList>
    </citation>
    <scope>NUCLEOTIDE SEQUENCE [LARGE SCALE GENOMIC DNA]</scope>
</reference>
<dbReference type="SUPFAM" id="SSF55785">
    <property type="entry name" value="PYP-like sensor domain (PAS domain)"/>
    <property type="match status" value="1"/>
</dbReference>
<feature type="transmembrane region" description="Helical" evidence="7">
    <location>
        <begin position="236"/>
        <end position="252"/>
    </location>
</feature>
<dbReference type="STRING" id="40754.THII_2963"/>
<keyword evidence="4 7" id="KW-0812">Transmembrane</keyword>
<keyword evidence="5 7" id="KW-1133">Transmembrane helix</keyword>
<dbReference type="InterPro" id="IPR052155">
    <property type="entry name" value="Biofilm_reg_signaling"/>
</dbReference>
<dbReference type="PROSITE" id="PS50113">
    <property type="entry name" value="PAC"/>
    <property type="match status" value="1"/>
</dbReference>
<evidence type="ECO:0000259" key="10">
    <source>
        <dbReference type="PROSITE" id="PS50883"/>
    </source>
</evidence>
<feature type="transmembrane region" description="Helical" evidence="7">
    <location>
        <begin position="258"/>
        <end position="278"/>
    </location>
</feature>
<dbReference type="PROSITE" id="PS50887">
    <property type="entry name" value="GGDEF"/>
    <property type="match status" value="1"/>
</dbReference>
<dbReference type="CDD" id="cd00130">
    <property type="entry name" value="PAS"/>
    <property type="match status" value="1"/>
</dbReference>
<accession>A0A090AP46</accession>
<feature type="transmembrane region" description="Helical" evidence="7">
    <location>
        <begin position="208"/>
        <end position="229"/>
    </location>
</feature>
<dbReference type="AlphaFoldDB" id="A0A090AP46"/>
<dbReference type="SUPFAM" id="SSF55073">
    <property type="entry name" value="Nucleotide cyclase"/>
    <property type="match status" value="1"/>
</dbReference>
<proteinExistence type="predicted"/>
<dbReference type="SMART" id="SM00052">
    <property type="entry name" value="EAL"/>
    <property type="match status" value="1"/>
</dbReference>
<dbReference type="PROSITE" id="PS50883">
    <property type="entry name" value="EAL"/>
    <property type="match status" value="1"/>
</dbReference>
<organism evidence="12 13">
    <name type="scientific">Thioploca ingrica</name>
    <dbReference type="NCBI Taxonomy" id="40754"/>
    <lineage>
        <taxon>Bacteria</taxon>
        <taxon>Pseudomonadati</taxon>
        <taxon>Pseudomonadota</taxon>
        <taxon>Gammaproteobacteria</taxon>
        <taxon>Thiotrichales</taxon>
        <taxon>Thiotrichaceae</taxon>
        <taxon>Thioploca</taxon>
    </lineage>
</organism>
<dbReference type="NCBIfam" id="TIGR00229">
    <property type="entry name" value="sensory_box"/>
    <property type="match status" value="1"/>
</dbReference>
<dbReference type="SMART" id="SM00267">
    <property type="entry name" value="GGDEF"/>
    <property type="match status" value="1"/>
</dbReference>
<dbReference type="CDD" id="cd01948">
    <property type="entry name" value="EAL"/>
    <property type="match status" value="1"/>
</dbReference>